<dbReference type="InterPro" id="IPR025345">
    <property type="entry name" value="DUF4249"/>
</dbReference>
<keyword evidence="2" id="KW-1185">Reference proteome</keyword>
<protein>
    <submittedName>
        <fullName evidence="1">DUF4249 domain-containing protein</fullName>
    </submittedName>
</protein>
<dbReference type="Proteomes" id="UP000486602">
    <property type="component" value="Unassembled WGS sequence"/>
</dbReference>
<gene>
    <name evidence="1" type="ORF">G3O08_17085</name>
</gene>
<dbReference type="AlphaFoldDB" id="A0A7K3WUN3"/>
<reference evidence="1 2" key="1">
    <citation type="submission" date="2020-02" db="EMBL/GenBank/DDBJ databases">
        <title>Out from the shadows clarifying the taxonomy of the family Cryomorphaceae and related taxa by utilizing the GTDB taxonomic framework.</title>
        <authorList>
            <person name="Bowman J.P."/>
        </authorList>
    </citation>
    <scope>NUCLEOTIDE SEQUENCE [LARGE SCALE GENOMIC DNA]</scope>
    <source>
        <strain evidence="1 2">QSSC 1-22</strain>
    </source>
</reference>
<organism evidence="1 2">
    <name type="scientific">Cryomorpha ignava</name>
    <dbReference type="NCBI Taxonomy" id="101383"/>
    <lineage>
        <taxon>Bacteria</taxon>
        <taxon>Pseudomonadati</taxon>
        <taxon>Bacteroidota</taxon>
        <taxon>Flavobacteriia</taxon>
        <taxon>Flavobacteriales</taxon>
        <taxon>Cryomorphaceae</taxon>
        <taxon>Cryomorpha</taxon>
    </lineage>
</organism>
<evidence type="ECO:0000313" key="1">
    <source>
        <dbReference type="EMBL" id="NEN25214.1"/>
    </source>
</evidence>
<sequence>MNRFYQIIILFSIGFALTSCEDKIDLDLPDGETFLVVEGWITNEDIPQTVKLTYTSPYFEDAAPPVVTGANVLLRDSEGNENELLEFQPGVYQFDEAGIIGRSYQLYIILPEGDIYESAFELLREPVPIDSIYWQLSDKEPNLDDDENPDDIYDVLINTYEPEGLGDHYQWRSFLNGVEAREPFDIFTTSDQLVDGGPIPQFNVTEKLYSTPDTVVIVQERISKAAYEFLTLLQNQTAFVGSPFDTPPVPIEGNVRNLSDPKRIALGFFGAAGRDRATVIVGE</sequence>
<comment type="caution">
    <text evidence="1">The sequence shown here is derived from an EMBL/GenBank/DDBJ whole genome shotgun (WGS) entry which is preliminary data.</text>
</comment>
<accession>A0A7K3WUN3</accession>
<evidence type="ECO:0000313" key="2">
    <source>
        <dbReference type="Proteomes" id="UP000486602"/>
    </source>
</evidence>
<proteinExistence type="predicted"/>
<dbReference type="EMBL" id="JAAGVY010000044">
    <property type="protein sequence ID" value="NEN25214.1"/>
    <property type="molecule type" value="Genomic_DNA"/>
</dbReference>
<dbReference type="PROSITE" id="PS51257">
    <property type="entry name" value="PROKAR_LIPOPROTEIN"/>
    <property type="match status" value="1"/>
</dbReference>
<dbReference type="Pfam" id="PF14054">
    <property type="entry name" value="DUF4249"/>
    <property type="match status" value="1"/>
</dbReference>
<name>A0A7K3WUN3_9FLAO</name>
<dbReference type="RefSeq" id="WP_163286672.1">
    <property type="nucleotide sequence ID" value="NZ_JAAGVY010000044.1"/>
</dbReference>